<dbReference type="OrthoDB" id="1447122at2"/>
<reference evidence="2 3" key="3">
    <citation type="submission" date="2019-03" db="EMBL/GenBank/DDBJ databases">
        <title>Genomic Encyclopedia of Type Strains, Phase IV (KMG-IV): sequencing the most valuable type-strain genomes for metagenomic binning, comparative biology and taxonomic classification.</title>
        <authorList>
            <person name="Goeker M."/>
        </authorList>
    </citation>
    <scope>NUCLEOTIDE SEQUENCE [LARGE SCALE GENOMIC DNA]</scope>
    <source>
        <strain evidence="2 3">DSM 103236</strain>
    </source>
</reference>
<evidence type="ECO:0000313" key="3">
    <source>
        <dbReference type="Proteomes" id="UP000295684"/>
    </source>
</evidence>
<dbReference type="Proteomes" id="UP000295684">
    <property type="component" value="Unassembled WGS sequence"/>
</dbReference>
<dbReference type="InterPro" id="IPR012933">
    <property type="entry name" value="HicA_mRNA_interferase"/>
</dbReference>
<dbReference type="Pfam" id="PF07927">
    <property type="entry name" value="HicA_toxin"/>
    <property type="match status" value="1"/>
</dbReference>
<dbReference type="RefSeq" id="WP_132535431.1">
    <property type="nucleotide sequence ID" value="NZ_BMJO01000007.1"/>
</dbReference>
<comment type="caution">
    <text evidence="2">The sequence shown here is derived from an EMBL/GenBank/DDBJ whole genome shotgun (WGS) entry which is preliminary data.</text>
</comment>
<name>A0A4R2H5E5_9SPHI</name>
<dbReference type="EMBL" id="BMJO01000007">
    <property type="protein sequence ID" value="GGE67129.1"/>
    <property type="molecule type" value="Genomic_DNA"/>
</dbReference>
<reference evidence="1" key="1">
    <citation type="journal article" date="2014" name="Int. J. Syst. Evol. Microbiol.">
        <title>Complete genome of a new Firmicutes species belonging to the dominant human colonic microbiota ('Ruminococcus bicirculans') reveals two chromosomes and a selective capacity to utilize plant glucans.</title>
        <authorList>
            <consortium name="NISC Comparative Sequencing Program"/>
            <person name="Wegmann U."/>
            <person name="Louis P."/>
            <person name="Goesmann A."/>
            <person name="Henrissat B."/>
            <person name="Duncan S.H."/>
            <person name="Flint H.J."/>
        </authorList>
    </citation>
    <scope>NUCLEOTIDE SEQUENCE</scope>
    <source>
        <strain evidence="1">CGMCC 1.15644</strain>
    </source>
</reference>
<evidence type="ECO:0000313" key="2">
    <source>
        <dbReference type="EMBL" id="TCO20659.1"/>
    </source>
</evidence>
<reference evidence="4" key="2">
    <citation type="journal article" date="2019" name="Int. J. Syst. Evol. Microbiol.">
        <title>The Global Catalogue of Microorganisms (GCM) 10K type strain sequencing project: providing services to taxonomists for standard genome sequencing and annotation.</title>
        <authorList>
            <consortium name="The Broad Institute Genomics Platform"/>
            <consortium name="The Broad Institute Genome Sequencing Center for Infectious Disease"/>
            <person name="Wu L."/>
            <person name="Ma J."/>
        </authorList>
    </citation>
    <scope>NUCLEOTIDE SEQUENCE [LARGE SCALE GENOMIC DNA]</scope>
    <source>
        <strain evidence="4">CGMCC 1.15644</strain>
    </source>
</reference>
<dbReference type="AlphaFoldDB" id="A0A4R2H5E5"/>
<accession>A0A4R2H5E5</accession>
<organism evidence="2 3">
    <name type="scientific">Pedobacter psychrotolerans</name>
    <dbReference type="NCBI Taxonomy" id="1843235"/>
    <lineage>
        <taxon>Bacteria</taxon>
        <taxon>Pseudomonadati</taxon>
        <taxon>Bacteroidota</taxon>
        <taxon>Sphingobacteriia</taxon>
        <taxon>Sphingobacteriales</taxon>
        <taxon>Sphingobacteriaceae</taxon>
        <taxon>Pedobacter</taxon>
    </lineage>
</organism>
<evidence type="ECO:0000313" key="4">
    <source>
        <dbReference type="Proteomes" id="UP000622648"/>
    </source>
</evidence>
<reference evidence="1" key="4">
    <citation type="submission" date="2024-05" db="EMBL/GenBank/DDBJ databases">
        <authorList>
            <person name="Sun Q."/>
            <person name="Zhou Y."/>
        </authorList>
    </citation>
    <scope>NUCLEOTIDE SEQUENCE</scope>
    <source>
        <strain evidence="1">CGMCC 1.15644</strain>
    </source>
</reference>
<dbReference type="Proteomes" id="UP000622648">
    <property type="component" value="Unassembled WGS sequence"/>
</dbReference>
<sequence length="84" mass="9961">MSKIEKLIARFLSKPKDLTWEELIIVLRFYGFEELPTGKTGGSRRKFTDKNKDIISLHKPHPKPIVKYYIIEQVLEYLREKGKL</sequence>
<dbReference type="EMBL" id="SLWO01000008">
    <property type="protein sequence ID" value="TCO20659.1"/>
    <property type="molecule type" value="Genomic_DNA"/>
</dbReference>
<gene>
    <name evidence="2" type="ORF">EV200_10899</name>
    <name evidence="1" type="ORF">GCM10011413_37190</name>
</gene>
<proteinExistence type="predicted"/>
<dbReference type="GO" id="GO:0003729">
    <property type="term" value="F:mRNA binding"/>
    <property type="evidence" value="ECO:0007669"/>
    <property type="project" value="InterPro"/>
</dbReference>
<keyword evidence="4" id="KW-1185">Reference proteome</keyword>
<protein>
    <submittedName>
        <fullName evidence="2">HicA-like toxin of HicAB toxin-antitoxin system</fullName>
    </submittedName>
</protein>
<evidence type="ECO:0000313" key="1">
    <source>
        <dbReference type="EMBL" id="GGE67129.1"/>
    </source>
</evidence>